<accession>A0A084JHX4</accession>
<dbReference type="SUPFAM" id="SSF53850">
    <property type="entry name" value="Periplasmic binding protein-like II"/>
    <property type="match status" value="1"/>
</dbReference>
<keyword evidence="1" id="KW-0732">Signal</keyword>
<dbReference type="RefSeq" id="WP_038283428.1">
    <property type="nucleotide sequence ID" value="NZ_JPME01000023.1"/>
</dbReference>
<evidence type="ECO:0000256" key="1">
    <source>
        <dbReference type="SAM" id="SignalP"/>
    </source>
</evidence>
<sequence>MRNKVAGGILCAAILASALTGCGTSVVDQASTRAAEETQQETSEAAGDKTDLTEMVELKFNIANGNKSRTMTYNQESPLTLPDGTVVTAGMLKPMWSYMEKELNSKFSDVTLQDVKASDMIQTESTSNFSGANIFGGESIAERLMFYGTEGKFVNLTDMMKTGYMPNFMEYLSKNPDVKTAITAYDGNIYHVPYIAELNQIARTFVIRESWVTGLLDSEGAAYDKNPFDVHYKGFYVENNRRTGENGGTVTPKEGIDIVKKTDQDIIEIQNALEVKNGETLTRALIQYIKDNYDYSSPSELFLGEKAAYDIDEMIALMRCIKANPALLTKGKADVVWPLFVRQSNYREDLLRLSTYFDGVKVHGADSYTARWYIDENGQIQYSYSEEGVYNVLQYLSMMEAEGLIYSDAYDLTEKTNYRSTLWGTDDGDAPSFGFMTYDWIASSTSESLNPDTVVILPPVAKVNGAWQYYLDNGRAIKPDGWAISVAGSTDDQIHRACAVMDYLFTEEGSRLQNYGLPMNLEEGKDYAGPDGLKYPLFTSWVYETSGKVAKGDLSTFLRDWLGCLIPIGYQKEIGFEYQYTSERGFEGWALLQNSTTNFATYAGKGVSGDNPNYYKMVPPVFSLTSRQKETISDTTSLDTEDIVEFMFNIIRYQAKGNAPQGAVVAKSYEEYAAEFKKRGLDIYEETYQAAYDVMKMDKQ</sequence>
<protein>
    <recommendedName>
        <fullName evidence="4">ABC transporter substrate-binding protein</fullName>
    </recommendedName>
</protein>
<dbReference type="PROSITE" id="PS51257">
    <property type="entry name" value="PROKAR_LIPOPROTEIN"/>
    <property type="match status" value="1"/>
</dbReference>
<evidence type="ECO:0000313" key="3">
    <source>
        <dbReference type="Proteomes" id="UP000028525"/>
    </source>
</evidence>
<feature type="signal peptide" evidence="1">
    <location>
        <begin position="1"/>
        <end position="18"/>
    </location>
</feature>
<keyword evidence="3" id="KW-1185">Reference proteome</keyword>
<gene>
    <name evidence="2" type="ORF">IO98_17970</name>
</gene>
<name>A0A084JHX4_9FIRM</name>
<dbReference type="OrthoDB" id="9787283at2"/>
<evidence type="ECO:0000313" key="2">
    <source>
        <dbReference type="EMBL" id="KEZ88558.1"/>
    </source>
</evidence>
<reference evidence="2 3" key="1">
    <citation type="submission" date="2014-07" db="EMBL/GenBank/DDBJ databases">
        <title>Draft genome of Clostridium celerecrescens 152B isolated from sediments associated with methane hydrate from Krishna Godavari basin.</title>
        <authorList>
            <person name="Honkalas V.S."/>
            <person name="Dabir A.P."/>
            <person name="Arora P."/>
            <person name="Dhakephalkar P.K."/>
        </authorList>
    </citation>
    <scope>NUCLEOTIDE SEQUENCE [LARGE SCALE GENOMIC DNA]</scope>
    <source>
        <strain evidence="2 3">152B</strain>
    </source>
</reference>
<dbReference type="Proteomes" id="UP000028525">
    <property type="component" value="Unassembled WGS sequence"/>
</dbReference>
<evidence type="ECO:0008006" key="4">
    <source>
        <dbReference type="Google" id="ProtNLM"/>
    </source>
</evidence>
<dbReference type="EMBL" id="JPME01000023">
    <property type="protein sequence ID" value="KEZ88558.1"/>
    <property type="molecule type" value="Genomic_DNA"/>
</dbReference>
<feature type="chain" id="PRO_5039650907" description="ABC transporter substrate-binding protein" evidence="1">
    <location>
        <begin position="19"/>
        <end position="700"/>
    </location>
</feature>
<dbReference type="AlphaFoldDB" id="A0A084JHX4"/>
<dbReference type="Gene3D" id="3.40.190.10">
    <property type="entry name" value="Periplasmic binding protein-like II"/>
    <property type="match status" value="4"/>
</dbReference>
<proteinExistence type="predicted"/>
<comment type="caution">
    <text evidence="2">The sequence shown here is derived from an EMBL/GenBank/DDBJ whole genome shotgun (WGS) entry which is preliminary data.</text>
</comment>
<organism evidence="2 3">
    <name type="scientific">Lacrimispora celerecrescens</name>
    <dbReference type="NCBI Taxonomy" id="29354"/>
    <lineage>
        <taxon>Bacteria</taxon>
        <taxon>Bacillati</taxon>
        <taxon>Bacillota</taxon>
        <taxon>Clostridia</taxon>
        <taxon>Lachnospirales</taxon>
        <taxon>Lachnospiraceae</taxon>
        <taxon>Lacrimispora</taxon>
    </lineage>
</organism>
<dbReference type="STRING" id="29354.IO98_17970"/>